<proteinExistence type="predicted"/>
<comment type="caution">
    <text evidence="2">The sequence shown here is derived from an EMBL/GenBank/DDBJ whole genome shotgun (WGS) entry which is preliminary data.</text>
</comment>
<evidence type="ECO:0000259" key="1">
    <source>
        <dbReference type="Pfam" id="PF09356"/>
    </source>
</evidence>
<dbReference type="Pfam" id="PF09931">
    <property type="entry name" value="Phage_phiJL001_Gp84_N"/>
    <property type="match status" value="1"/>
</dbReference>
<feature type="domain" description="Bacteriophage phiJL001 Gp84 C-terminal" evidence="1">
    <location>
        <begin position="195"/>
        <end position="276"/>
    </location>
</feature>
<dbReference type="InterPro" id="IPR011928">
    <property type="entry name" value="Phage_phiJL001_Gp84"/>
</dbReference>
<sequence>MRQFGAGFSAHIAGAVTTLCWCWKVTRNDGVVLGFTDHDRALTFNGVTFEAFSGFSATEIESSLGLSVDNLDVEGALSSSAITENDIAGGLYDDAEIVLYRVNWQDLSQAEVIKRGHIGEVTRGDIAFQAEFRGLAHKLNQTVGRTYQYGCDAALGDSRCGVDLESAAYKASGTVTTVNDRVFQVSGLDGFADDHFSRGTLIWGTSANAGQTVKVKLHRVNDGRNELTVWQRPVNAIQPGDSFTVRAGCPHTFSVCQSKFSNGVNFRGFPHMPGNDFVLGYAVTGETDNDGSAIVG</sequence>
<accession>A0A5E8H5P2</accession>
<dbReference type="RefSeq" id="WP_008196402.1">
    <property type="nucleotide sequence ID" value="NZ_CM011002.1"/>
</dbReference>
<dbReference type="NCBIfam" id="TIGR02218">
    <property type="entry name" value="phg_TIGR02218"/>
    <property type="match status" value="1"/>
</dbReference>
<organism evidence="2 3">
    <name type="scientific">Roseibium alexandrii (strain DSM 17067 / NCIMB 14079 / DFL-11)</name>
    <name type="common">Labrenzia alexandrii</name>
    <dbReference type="NCBI Taxonomy" id="244592"/>
    <lineage>
        <taxon>Bacteria</taxon>
        <taxon>Pseudomonadati</taxon>
        <taxon>Pseudomonadota</taxon>
        <taxon>Alphaproteobacteria</taxon>
        <taxon>Hyphomicrobiales</taxon>
        <taxon>Stappiaceae</taxon>
        <taxon>Roseibium</taxon>
    </lineage>
</organism>
<evidence type="ECO:0000313" key="2">
    <source>
        <dbReference type="EMBL" id="EEE47357.1"/>
    </source>
</evidence>
<dbReference type="Pfam" id="PF09356">
    <property type="entry name" value="Phage_BR0599"/>
    <property type="match status" value="1"/>
</dbReference>
<name>A0A5E8H5P2_ROSAD</name>
<reference evidence="2 3" key="2">
    <citation type="submission" date="2013-04" db="EMBL/GenBank/DDBJ databases">
        <authorList>
            <person name="Fiebig A."/>
            <person name="Pradella S."/>
            <person name="Wagner-Doebler I."/>
        </authorList>
    </citation>
    <scope>NUCLEOTIDE SEQUENCE [LARGE SCALE GENOMIC DNA]</scope>
    <source>
        <strain evidence="3">DSM 17067 / NCIMB 14079 / DFL-11</strain>
    </source>
</reference>
<dbReference type="InterPro" id="IPR018964">
    <property type="entry name" value="Phage_phiJL001_Gp84_C"/>
</dbReference>
<gene>
    <name evidence="2" type="ORF">SADFL11_4646</name>
</gene>
<protein>
    <recommendedName>
        <fullName evidence="1">Bacteriophage phiJL001 Gp84 C-terminal domain-containing protein</fullName>
    </recommendedName>
</protein>
<reference evidence="2 3" key="1">
    <citation type="submission" date="2008-01" db="EMBL/GenBank/DDBJ databases">
        <authorList>
            <person name="Wagner-Dobler I."/>
            <person name="Ferriera S."/>
            <person name="Johnson J."/>
            <person name="Kravitz S."/>
            <person name="Beeson K."/>
            <person name="Sutton G."/>
            <person name="Rogers Y.-H."/>
            <person name="Friedman R."/>
            <person name="Frazier M."/>
            <person name="Venter J.C."/>
        </authorList>
    </citation>
    <scope>NUCLEOTIDE SEQUENCE [LARGE SCALE GENOMIC DNA]</scope>
    <source>
        <strain evidence="3">DSM 17067 / NCIMB 14079 / DFL-11</strain>
    </source>
</reference>
<dbReference type="EMBL" id="ACCU02000002">
    <property type="protein sequence ID" value="EEE47357.1"/>
    <property type="molecule type" value="Genomic_DNA"/>
</dbReference>
<dbReference type="Proteomes" id="UP000004703">
    <property type="component" value="Chromosome"/>
</dbReference>
<dbReference type="AlphaFoldDB" id="A0A5E8H5P2"/>
<evidence type="ECO:0000313" key="3">
    <source>
        <dbReference type="Proteomes" id="UP000004703"/>
    </source>
</evidence>